<evidence type="ECO:0000256" key="1">
    <source>
        <dbReference type="ARBA" id="ARBA00004123"/>
    </source>
</evidence>
<comment type="subcellular location">
    <subcellularLocation>
        <location evidence="1 11">Nucleus</location>
    </subcellularLocation>
</comment>
<feature type="binding site" evidence="9">
    <location>
        <position position="241"/>
    </location>
    <ligand>
        <name>Zn(2+)</name>
        <dbReference type="ChEBI" id="CHEBI:29105"/>
        <label>1</label>
    </ligand>
</feature>
<dbReference type="InterPro" id="IPR011011">
    <property type="entry name" value="Znf_FYVE_PHD"/>
</dbReference>
<feature type="site" description="Histone H3K4me3 binding" evidence="8">
    <location>
        <position position="226"/>
    </location>
</feature>
<evidence type="ECO:0000259" key="13">
    <source>
        <dbReference type="PROSITE" id="PS50016"/>
    </source>
</evidence>
<accession>A0ABD3LT67</accession>
<dbReference type="SMART" id="SM01408">
    <property type="entry name" value="ING"/>
    <property type="match status" value="1"/>
</dbReference>
<proteinExistence type="inferred from homology"/>
<dbReference type="PANTHER" id="PTHR10333:SF42">
    <property type="entry name" value="INHIBITOR OF GROWTH PROTEIN 5"/>
    <property type="match status" value="1"/>
</dbReference>
<comment type="function">
    <text evidence="11">Component of an histone acetyltransferase complex.</text>
</comment>
<dbReference type="InterPro" id="IPR028651">
    <property type="entry name" value="ING_fam"/>
</dbReference>
<dbReference type="InterPro" id="IPR013083">
    <property type="entry name" value="Znf_RING/FYVE/PHD"/>
</dbReference>
<evidence type="ECO:0000313" key="15">
    <source>
        <dbReference type="Proteomes" id="UP001634007"/>
    </source>
</evidence>
<keyword evidence="3 9" id="KW-0479">Metal-binding</keyword>
<dbReference type="GO" id="GO:0008270">
    <property type="term" value="F:zinc ion binding"/>
    <property type="evidence" value="ECO:0007669"/>
    <property type="project" value="UniProtKB-KW"/>
</dbReference>
<feature type="site" description="Histone H3K4me3 binding" evidence="8">
    <location>
        <position position="215"/>
    </location>
</feature>
<feature type="binding site" evidence="9">
    <location>
        <position position="229"/>
    </location>
    <ligand>
        <name>Zn(2+)</name>
        <dbReference type="ChEBI" id="CHEBI:29105"/>
        <label>2</label>
    </ligand>
</feature>
<dbReference type="EMBL" id="JBJKBG010000001">
    <property type="protein sequence ID" value="KAL3754960.1"/>
    <property type="molecule type" value="Genomic_DNA"/>
</dbReference>
<dbReference type="Pfam" id="PF00628">
    <property type="entry name" value="PHD"/>
    <property type="match status" value="1"/>
</dbReference>
<dbReference type="GO" id="GO:0006325">
    <property type="term" value="P:chromatin organization"/>
    <property type="evidence" value="ECO:0007669"/>
    <property type="project" value="UniProtKB-KW"/>
</dbReference>
<dbReference type="GO" id="GO:0005634">
    <property type="term" value="C:nucleus"/>
    <property type="evidence" value="ECO:0007669"/>
    <property type="project" value="UniProtKB-SubCell"/>
</dbReference>
<feature type="binding site" evidence="9">
    <location>
        <position position="244"/>
    </location>
    <ligand>
        <name>Zn(2+)</name>
        <dbReference type="ChEBI" id="CHEBI:29105"/>
        <label>1</label>
    </ligand>
</feature>
<evidence type="ECO:0000256" key="3">
    <source>
        <dbReference type="ARBA" id="ARBA00022723"/>
    </source>
</evidence>
<dbReference type="CDD" id="cd15505">
    <property type="entry name" value="PHD_ING"/>
    <property type="match status" value="1"/>
</dbReference>
<comment type="similarity">
    <text evidence="2 11">Belongs to the ING family.</text>
</comment>
<feature type="domain" description="PHD-type" evidence="13">
    <location>
        <begin position="213"/>
        <end position="265"/>
    </location>
</feature>
<feature type="site" description="Histone H3K4me3 binding" evidence="8">
    <location>
        <position position="239"/>
    </location>
</feature>
<keyword evidence="7 11" id="KW-0539">Nucleus</keyword>
<name>A0ABD3LT67_EUCGL</name>
<feature type="site" description="Histone H3K4me3 binding" evidence="8">
    <location>
        <position position="230"/>
    </location>
</feature>
<keyword evidence="15" id="KW-1185">Reference proteome</keyword>
<comment type="caution">
    <text evidence="14">The sequence shown here is derived from an EMBL/GenBank/DDBJ whole genome shotgun (WGS) entry which is preliminary data.</text>
</comment>
<dbReference type="Gene3D" id="6.10.140.1740">
    <property type="match status" value="1"/>
</dbReference>
<evidence type="ECO:0000256" key="2">
    <source>
        <dbReference type="ARBA" id="ARBA00010210"/>
    </source>
</evidence>
<dbReference type="InterPro" id="IPR019787">
    <property type="entry name" value="Znf_PHD-finger"/>
</dbReference>
<dbReference type="FunFam" id="3.30.40.10:FF:000177">
    <property type="entry name" value="PHD finger protein ING"/>
    <property type="match status" value="1"/>
</dbReference>
<evidence type="ECO:0000256" key="4">
    <source>
        <dbReference type="ARBA" id="ARBA00022771"/>
    </source>
</evidence>
<feature type="binding site" evidence="9">
    <location>
        <position position="234"/>
    </location>
    <ligand>
        <name>Zn(2+)</name>
        <dbReference type="ChEBI" id="CHEBI:29105"/>
        <label>2</label>
    </ligand>
</feature>
<dbReference type="SMART" id="SM00249">
    <property type="entry name" value="PHD"/>
    <property type="match status" value="1"/>
</dbReference>
<evidence type="ECO:0000256" key="5">
    <source>
        <dbReference type="ARBA" id="ARBA00022833"/>
    </source>
</evidence>
<feature type="binding site" evidence="9">
    <location>
        <position position="216"/>
    </location>
    <ligand>
        <name>Zn(2+)</name>
        <dbReference type="ChEBI" id="CHEBI:29105"/>
        <label>1</label>
    </ligand>
</feature>
<dbReference type="Pfam" id="PF12998">
    <property type="entry name" value="ING"/>
    <property type="match status" value="1"/>
</dbReference>
<gene>
    <name evidence="14" type="ORF">ACJRO7_002099</name>
</gene>
<dbReference type="Proteomes" id="UP001634007">
    <property type="component" value="Unassembled WGS sequence"/>
</dbReference>
<feature type="binding site" evidence="9">
    <location>
        <position position="262"/>
    </location>
    <ligand>
        <name>Zn(2+)</name>
        <dbReference type="ChEBI" id="CHEBI:29105"/>
        <label>2</label>
    </ligand>
</feature>
<dbReference type="InterPro" id="IPR001965">
    <property type="entry name" value="Znf_PHD"/>
</dbReference>
<evidence type="ECO:0000256" key="10">
    <source>
        <dbReference type="PROSITE-ProRule" id="PRU00146"/>
    </source>
</evidence>
<organism evidence="14 15">
    <name type="scientific">Eucalyptus globulus</name>
    <name type="common">Tasmanian blue gum</name>
    <dbReference type="NCBI Taxonomy" id="34317"/>
    <lineage>
        <taxon>Eukaryota</taxon>
        <taxon>Viridiplantae</taxon>
        <taxon>Streptophyta</taxon>
        <taxon>Embryophyta</taxon>
        <taxon>Tracheophyta</taxon>
        <taxon>Spermatophyta</taxon>
        <taxon>Magnoliopsida</taxon>
        <taxon>eudicotyledons</taxon>
        <taxon>Gunneridae</taxon>
        <taxon>Pentapetalae</taxon>
        <taxon>rosids</taxon>
        <taxon>malvids</taxon>
        <taxon>Myrtales</taxon>
        <taxon>Myrtaceae</taxon>
        <taxon>Myrtoideae</taxon>
        <taxon>Eucalypteae</taxon>
        <taxon>Eucalyptus</taxon>
    </lineage>
</organism>
<dbReference type="Gene3D" id="3.30.40.10">
    <property type="entry name" value="Zinc/RING finger domain, C3HC4 (zinc finger)"/>
    <property type="match status" value="1"/>
</dbReference>
<feature type="region of interest" description="Disordered" evidence="12">
    <location>
        <begin position="155"/>
        <end position="178"/>
    </location>
</feature>
<protein>
    <recommendedName>
        <fullName evidence="11">PHD finger protein ING</fullName>
    </recommendedName>
</protein>
<evidence type="ECO:0000256" key="8">
    <source>
        <dbReference type="PIRSR" id="PIRSR628651-50"/>
    </source>
</evidence>
<comment type="domain">
    <text evidence="11">The PHD-type zinc finger mediates the binding to H3K4me3.</text>
</comment>
<dbReference type="PANTHER" id="PTHR10333">
    <property type="entry name" value="INHIBITOR OF GROWTH PROTEIN"/>
    <property type="match status" value="1"/>
</dbReference>
<evidence type="ECO:0000256" key="7">
    <source>
        <dbReference type="ARBA" id="ARBA00023242"/>
    </source>
</evidence>
<dbReference type="SUPFAM" id="SSF57903">
    <property type="entry name" value="FYVE/PHD zinc finger"/>
    <property type="match status" value="1"/>
</dbReference>
<dbReference type="CDD" id="cd17015">
    <property type="entry name" value="ING_plant"/>
    <property type="match status" value="1"/>
</dbReference>
<feature type="binding site" evidence="9">
    <location>
        <position position="259"/>
    </location>
    <ligand>
        <name>Zn(2+)</name>
        <dbReference type="ChEBI" id="CHEBI:29105"/>
        <label>2</label>
    </ligand>
</feature>
<evidence type="ECO:0000256" key="11">
    <source>
        <dbReference type="RuleBase" id="RU361213"/>
    </source>
</evidence>
<evidence type="ECO:0000256" key="6">
    <source>
        <dbReference type="ARBA" id="ARBA00022853"/>
    </source>
</evidence>
<reference evidence="14 15" key="1">
    <citation type="submission" date="2024-11" db="EMBL/GenBank/DDBJ databases">
        <title>Chromosome-level genome assembly of Eucalyptus globulus Labill. provides insights into its genome evolution.</title>
        <authorList>
            <person name="Li X."/>
        </authorList>
    </citation>
    <scope>NUCLEOTIDE SEQUENCE [LARGE SCALE GENOMIC DNA]</scope>
    <source>
        <strain evidence="14">CL2024</strain>
        <tissue evidence="14">Fresh tender leaves</tissue>
    </source>
</reference>
<keyword evidence="4 10" id="KW-0863">Zinc-finger</keyword>
<dbReference type="PROSITE" id="PS50016">
    <property type="entry name" value="ZF_PHD_2"/>
    <property type="match status" value="1"/>
</dbReference>
<sequence length="267" mass="30755">MAIARTGVYIDDYFEYASTLPAELQRLLNTIRELDDRSQSMMNQTGQQTKYCVGLSKQSSRRGNYNAYSSNYNNDDEDTEIEKMRKEIEGNQDSALSLSTEKVLLARQAYDLIDSHIKRLDEDLKNFAEDLKQEGKIAPDEPAVLPPLPLIPKSERRKSLYGTPQSQSFKRPDYRGDWDRERDRDFELMPPPGSHRRDFAAPDVDQPIDPDEPTYCVCHQVSFGDMIACDNENCQGGEWFHYSCVGLTPETRFKGKWYCPTCRQLPQ</sequence>
<comment type="subunit">
    <text evidence="11">Component of an histone acetyltransferase complex. Interacts with H3K4me3 and to a lesser extent with H3K4me2.</text>
</comment>
<evidence type="ECO:0000313" key="14">
    <source>
        <dbReference type="EMBL" id="KAL3754960.1"/>
    </source>
</evidence>
<evidence type="ECO:0000256" key="9">
    <source>
        <dbReference type="PIRSR" id="PIRSR628651-51"/>
    </source>
</evidence>
<feature type="binding site" evidence="9">
    <location>
        <position position="218"/>
    </location>
    <ligand>
        <name>Zn(2+)</name>
        <dbReference type="ChEBI" id="CHEBI:29105"/>
        <label>1</label>
    </ligand>
</feature>
<dbReference type="InterPro" id="IPR024610">
    <property type="entry name" value="ING_N_histone-binding"/>
</dbReference>
<evidence type="ECO:0000256" key="12">
    <source>
        <dbReference type="SAM" id="MobiDB-lite"/>
    </source>
</evidence>
<dbReference type="AlphaFoldDB" id="A0ABD3LT67"/>
<keyword evidence="5 9" id="KW-0862">Zinc</keyword>
<keyword evidence="6 11" id="KW-0156">Chromatin regulator</keyword>